<proteinExistence type="predicted"/>
<keyword evidence="4" id="KW-1185">Reference proteome</keyword>
<reference evidence="4" key="1">
    <citation type="journal article" date="2019" name="Int. J. Syst. Evol. Microbiol.">
        <title>The Global Catalogue of Microorganisms (GCM) 10K type strain sequencing project: providing services to taxonomists for standard genome sequencing and annotation.</title>
        <authorList>
            <consortium name="The Broad Institute Genomics Platform"/>
            <consortium name="The Broad Institute Genome Sequencing Center for Infectious Disease"/>
            <person name="Wu L."/>
            <person name="Ma J."/>
        </authorList>
    </citation>
    <scope>NUCLEOTIDE SEQUENCE [LARGE SCALE GENOMIC DNA]</scope>
    <source>
        <strain evidence="4">CCM 8653</strain>
    </source>
</reference>
<keyword evidence="2" id="KW-0732">Signal</keyword>
<evidence type="ECO:0000313" key="4">
    <source>
        <dbReference type="Proteomes" id="UP000632535"/>
    </source>
</evidence>
<dbReference type="Proteomes" id="UP000632535">
    <property type="component" value="Unassembled WGS sequence"/>
</dbReference>
<organism evidence="3 4">
    <name type="scientific">Isoptericola cucumis</name>
    <dbReference type="NCBI Taxonomy" id="1776856"/>
    <lineage>
        <taxon>Bacteria</taxon>
        <taxon>Bacillati</taxon>
        <taxon>Actinomycetota</taxon>
        <taxon>Actinomycetes</taxon>
        <taxon>Micrococcales</taxon>
        <taxon>Promicromonosporaceae</taxon>
        <taxon>Isoptericola</taxon>
    </lineage>
</organism>
<evidence type="ECO:0008006" key="5">
    <source>
        <dbReference type="Google" id="ProtNLM"/>
    </source>
</evidence>
<evidence type="ECO:0000256" key="1">
    <source>
        <dbReference type="SAM" id="MobiDB-lite"/>
    </source>
</evidence>
<dbReference type="RefSeq" id="WP_188523010.1">
    <property type="nucleotide sequence ID" value="NZ_BMDG01000004.1"/>
</dbReference>
<protein>
    <recommendedName>
        <fullName evidence="5">Peptidase M1 membrane alanine aminopeptidase domain-containing protein</fullName>
    </recommendedName>
</protein>
<evidence type="ECO:0000313" key="3">
    <source>
        <dbReference type="EMBL" id="GGI07154.1"/>
    </source>
</evidence>
<comment type="caution">
    <text evidence="3">The sequence shown here is derived from an EMBL/GenBank/DDBJ whole genome shotgun (WGS) entry which is preliminary data.</text>
</comment>
<dbReference type="EMBL" id="BMDG01000004">
    <property type="protein sequence ID" value="GGI07154.1"/>
    <property type="molecule type" value="Genomic_DNA"/>
</dbReference>
<evidence type="ECO:0000256" key="2">
    <source>
        <dbReference type="SAM" id="SignalP"/>
    </source>
</evidence>
<feature type="signal peptide" evidence="2">
    <location>
        <begin position="1"/>
        <end position="38"/>
    </location>
</feature>
<name>A0ABQ2B677_9MICO</name>
<gene>
    <name evidence="3" type="ORF">GCM10007368_14750</name>
</gene>
<feature type="chain" id="PRO_5047281454" description="Peptidase M1 membrane alanine aminopeptidase domain-containing protein" evidence="2">
    <location>
        <begin position="39"/>
        <end position="561"/>
    </location>
</feature>
<accession>A0ABQ2B677</accession>
<sequence length="561" mass="59811">MHRPKARRRPPGSRRPTPTLALALGGVLGAGLAVPATAPVAVADDGLDESTHSRYELRAEAGEVTADVTTTIRNTTPPAGSYLYYYDSYGIAVPAGATDVQATSAGAALAVELRATDDPSTALAVASFPALHYGSSRTVEWSFVVPGEPVRSPDATRVGPGYATFAVQAAGDPGEVSVEVELPADMTFDATSDAFAAEPGGRTTTYRATRGTGDQGIWAVVSARDPGQADERTVEVDGDTLTVQGFPGDERWLRFASRQLRQGLPALEELVGQPWPGGLKTIREDVSPQATGYAWFDTGADEIVVPEDLDAALLFHELSHAWYNPDEIGGRWLYEGLAEVVARRVAADVDARSGPPRETPDRGADVALPLTAWSEGEDSAQVESYAYAASYTAVRRLLRDLDDEAVAEVLAAAYAGESAYEPPGDTSHHRGRTQWQRFLDLVEVRGGVTGGAKVYRQWVVDGEQRAELGARRSARAAYVALDEADGGWQPPRGLRGAMTGWEFADAKDVRAALGDAPGLAGQVQAAAREAGLPDPPRSEPRTRTPARRRSTRTWRAPCRGP</sequence>
<feature type="region of interest" description="Disordered" evidence="1">
    <location>
        <begin position="520"/>
        <end position="561"/>
    </location>
</feature>